<feature type="compositionally biased region" description="Low complexity" evidence="1">
    <location>
        <begin position="243"/>
        <end position="255"/>
    </location>
</feature>
<feature type="region of interest" description="Disordered" evidence="1">
    <location>
        <begin position="558"/>
        <end position="588"/>
    </location>
</feature>
<evidence type="ECO:0000259" key="2">
    <source>
        <dbReference type="SMART" id="SM01054"/>
    </source>
</evidence>
<dbReference type="PANTHER" id="PTHR33923:SF2">
    <property type="entry name" value="CALMODULIN-BINDING PROTEIN-RELATED"/>
    <property type="match status" value="1"/>
</dbReference>
<dbReference type="AlphaFoldDB" id="A0AAN7I5Z1"/>
<dbReference type="SMART" id="SM01054">
    <property type="entry name" value="CaM_binding"/>
    <property type="match status" value="1"/>
</dbReference>
<dbReference type="InterPro" id="IPR044681">
    <property type="entry name" value="PICBP-like"/>
</dbReference>
<comment type="caution">
    <text evidence="3">The sequence shown here is derived from an EMBL/GenBank/DDBJ whole genome shotgun (WGS) entry which is preliminary data.</text>
</comment>
<feature type="compositionally biased region" description="Basic and acidic residues" evidence="1">
    <location>
        <begin position="725"/>
        <end position="770"/>
    </location>
</feature>
<dbReference type="Proteomes" id="UP001324115">
    <property type="component" value="Unassembled WGS sequence"/>
</dbReference>
<feature type="compositionally biased region" description="Acidic residues" evidence="1">
    <location>
        <begin position="564"/>
        <end position="577"/>
    </location>
</feature>
<dbReference type="EMBL" id="JAXUIC010000212">
    <property type="protein sequence ID" value="KAK4548406.1"/>
    <property type="molecule type" value="Genomic_DNA"/>
</dbReference>
<gene>
    <name evidence="3" type="ORF">RGQ29_032796</name>
</gene>
<proteinExistence type="predicted"/>
<reference evidence="3 4" key="1">
    <citation type="journal article" date="2023" name="G3 (Bethesda)">
        <title>A haplotype-resolved chromosome-scale genome for Quercus rubra L. provides insights into the genetics of adaptive traits for red oak species.</title>
        <authorList>
            <person name="Kapoor B."/>
            <person name="Jenkins J."/>
            <person name="Schmutz J."/>
            <person name="Zhebentyayeva T."/>
            <person name="Kuelheim C."/>
            <person name="Coggeshall M."/>
            <person name="Heim C."/>
            <person name="Lasky J.R."/>
            <person name="Leites L."/>
            <person name="Islam-Faridi N."/>
            <person name="Romero-Severson J."/>
            <person name="DeLeo V.L."/>
            <person name="Lucas S.M."/>
            <person name="Lazic D."/>
            <person name="Gailing O."/>
            <person name="Carlson J."/>
            <person name="Staton M."/>
        </authorList>
    </citation>
    <scope>NUCLEOTIDE SEQUENCE [LARGE SCALE GENOMIC DNA]</scope>
    <source>
        <strain evidence="3">Pseudo-F2</strain>
    </source>
</reference>
<dbReference type="Pfam" id="PF07839">
    <property type="entry name" value="CaM_binding"/>
    <property type="match status" value="1"/>
</dbReference>
<protein>
    <recommendedName>
        <fullName evidence="2">Calmodulin-binding domain-containing protein</fullName>
    </recommendedName>
</protein>
<feature type="compositionally biased region" description="Basic and acidic residues" evidence="1">
    <location>
        <begin position="654"/>
        <end position="664"/>
    </location>
</feature>
<feature type="compositionally biased region" description="Polar residues" evidence="1">
    <location>
        <begin position="225"/>
        <end position="239"/>
    </location>
</feature>
<evidence type="ECO:0000313" key="3">
    <source>
        <dbReference type="EMBL" id="KAK4548406.1"/>
    </source>
</evidence>
<dbReference type="PANTHER" id="PTHR33923">
    <property type="entry name" value="CALMODULIN-BINDING PROTEIN-RELATED"/>
    <property type="match status" value="1"/>
</dbReference>
<organism evidence="3 4">
    <name type="scientific">Quercus rubra</name>
    <name type="common">Northern red oak</name>
    <name type="synonym">Quercus borealis</name>
    <dbReference type="NCBI Taxonomy" id="3512"/>
    <lineage>
        <taxon>Eukaryota</taxon>
        <taxon>Viridiplantae</taxon>
        <taxon>Streptophyta</taxon>
        <taxon>Embryophyta</taxon>
        <taxon>Tracheophyta</taxon>
        <taxon>Spermatophyta</taxon>
        <taxon>Magnoliopsida</taxon>
        <taxon>eudicotyledons</taxon>
        <taxon>Gunneridae</taxon>
        <taxon>Pentapetalae</taxon>
        <taxon>rosids</taxon>
        <taxon>fabids</taxon>
        <taxon>Fagales</taxon>
        <taxon>Fagaceae</taxon>
        <taxon>Quercus</taxon>
    </lineage>
</organism>
<feature type="domain" description="Calmodulin-binding" evidence="2">
    <location>
        <begin position="903"/>
        <end position="1016"/>
    </location>
</feature>
<dbReference type="InterPro" id="IPR012417">
    <property type="entry name" value="CaM-bd_dom_pln"/>
</dbReference>
<accession>A0AAN7I5Z1</accession>
<feature type="compositionally biased region" description="Polar residues" evidence="1">
    <location>
        <begin position="665"/>
        <end position="679"/>
    </location>
</feature>
<feature type="compositionally biased region" description="Acidic residues" evidence="1">
    <location>
        <begin position="836"/>
        <end position="845"/>
    </location>
</feature>
<evidence type="ECO:0000313" key="4">
    <source>
        <dbReference type="Proteomes" id="UP001324115"/>
    </source>
</evidence>
<name>A0AAN7I5Z1_QUERU</name>
<sequence length="1031" mass="115469">MSASNTYLSLIQILICQTKVENQLTKRPPTGYQRKPNQIKPKQEEESFFLLVWVSRIPFSFPCNFHTLKIHKKPTLLPKLEYPIPKGRKPNFKFISIYVYAAGFPLKMVQRKVPNKLGIQADHVKSDKLLGNLKASSSQYQDGKNRGTDMKKKMKKSRSIKLSDIDNLRSTPFKRNLSQPGKPPPLYVCATAATPQKQQPVIKGTDGSPNYMKSTTCFDARKEQSQVSLRNTQTGSEIKNPSRRNSSISKLSSASGNKPARALTRTSSLKLMRTLTKTPSFKPARASAKKSSRVVLCADLKAQRSTCSSTLKESKFPSYLMLNPGGTESEGTSVKKVCPYTYCSLNGHHHAPLPSLKCFLSARRRLLKTQKSMKMEALSPRRAKPSSEGLEEIGTAKVVFDDKPAFQEADIVSLTPPPLLQDTGMDFFIEIFAKGKNDESEAIEKGTHGDKEEIIDAAGKVEDQNDSMSSIDRGDEAVGEHGDKQEVAEIFSDGSEQFEVDFEEKLEHYKDATATEMDITKSFPEEQAENEDEDYPPILAQEKKTPVSFCNGSNLEGEWVASSEVDEAGSEATDMEWEEGHLSDSELDSESHVNVGCFLDIKNPDSQNEYLISSDDIASSCSEEIMADEILLELVAEESACSEEKSDDGDSELDCMHQDSKIHESSQVSKSLSYNQLSLTEDAFQDLKAEEEESGKTETKSISTEKPSASMEEPNMEPIANGEDSQEKNRDMEAENVIREIDHQLGDEETIHARKETDEALNDEQEHQTLQDDLDGMEEKEQADADKILGHKMTEPCQPEDTAGDCNSSEEIDDKSFSDETQNNPSDGHSKGSVVVEEENLEKDEGEAKKLRISSSMYAEEQSDPRIYKISTVENSIEEVDNMEMDEKNSDAANLSTAVNGITSPQMESTFFHAGTNSTEELPDNCSNRKWTIRSKRPIKEEEELRQFNPRDPNYLPLVPDPEAEKVDLRHQMMDDRKNAEEWMIDHALQRTVNKLAPARKRKVALLVEAFETVMPTSKWETHLRPMQACS</sequence>
<feature type="region of interest" description="Disordered" evidence="1">
    <location>
        <begin position="638"/>
        <end position="863"/>
    </location>
</feature>
<dbReference type="GO" id="GO:0005516">
    <property type="term" value="F:calmodulin binding"/>
    <property type="evidence" value="ECO:0007669"/>
    <property type="project" value="InterPro"/>
</dbReference>
<feature type="region of interest" description="Disordered" evidence="1">
    <location>
        <begin position="132"/>
        <end position="185"/>
    </location>
</feature>
<keyword evidence="4" id="KW-1185">Reference proteome</keyword>
<evidence type="ECO:0000256" key="1">
    <source>
        <dbReference type="SAM" id="MobiDB-lite"/>
    </source>
</evidence>
<feature type="region of interest" description="Disordered" evidence="1">
    <location>
        <begin position="219"/>
        <end position="262"/>
    </location>
</feature>
<feature type="compositionally biased region" description="Basic and acidic residues" evidence="1">
    <location>
        <begin position="777"/>
        <end position="794"/>
    </location>
</feature>